<feature type="compositionally biased region" description="Polar residues" evidence="1">
    <location>
        <begin position="848"/>
        <end position="867"/>
    </location>
</feature>
<feature type="region of interest" description="Disordered" evidence="1">
    <location>
        <begin position="1"/>
        <end position="137"/>
    </location>
</feature>
<feature type="compositionally biased region" description="Pro residues" evidence="1">
    <location>
        <begin position="353"/>
        <end position="363"/>
    </location>
</feature>
<dbReference type="InterPro" id="IPR039725">
    <property type="entry name" value="CC2D1A/B"/>
</dbReference>
<feature type="domain" description="DM14" evidence="2">
    <location>
        <begin position="131"/>
        <end position="189"/>
    </location>
</feature>
<name>A0ABP0F8J5_CLALP</name>
<feature type="compositionally biased region" description="Acidic residues" evidence="1">
    <location>
        <begin position="27"/>
        <end position="39"/>
    </location>
</feature>
<evidence type="ECO:0000313" key="4">
    <source>
        <dbReference type="Proteomes" id="UP001642483"/>
    </source>
</evidence>
<feature type="compositionally biased region" description="Low complexity" evidence="1">
    <location>
        <begin position="111"/>
        <end position="120"/>
    </location>
</feature>
<dbReference type="Proteomes" id="UP001642483">
    <property type="component" value="Unassembled WGS sequence"/>
</dbReference>
<accession>A0ABP0F8J5</accession>
<feature type="compositionally biased region" description="Acidic residues" evidence="1">
    <location>
        <begin position="76"/>
        <end position="106"/>
    </location>
</feature>
<feature type="compositionally biased region" description="Polar residues" evidence="1">
    <location>
        <begin position="206"/>
        <end position="227"/>
    </location>
</feature>
<feature type="domain" description="DM14" evidence="2">
    <location>
        <begin position="382"/>
        <end position="440"/>
    </location>
</feature>
<evidence type="ECO:0000313" key="3">
    <source>
        <dbReference type="EMBL" id="CAK8676015.1"/>
    </source>
</evidence>
<feature type="region of interest" description="Disordered" evidence="1">
    <location>
        <begin position="174"/>
        <end position="227"/>
    </location>
</feature>
<feature type="domain" description="DM14" evidence="2">
    <location>
        <begin position="279"/>
        <end position="337"/>
    </location>
</feature>
<dbReference type="PANTHER" id="PTHR13076">
    <property type="entry name" value="COILED-COIL AND C2 DOMAIN-CONTAINING PROTEIN 1-LIKE"/>
    <property type="match status" value="1"/>
</dbReference>
<dbReference type="SUPFAM" id="SSF49562">
    <property type="entry name" value="C2 domain (Calcium/lipid-binding domain, CaLB)"/>
    <property type="match status" value="1"/>
</dbReference>
<feature type="compositionally biased region" description="Low complexity" evidence="1">
    <location>
        <begin position="195"/>
        <end position="205"/>
    </location>
</feature>
<organism evidence="3 4">
    <name type="scientific">Clavelina lepadiformis</name>
    <name type="common">Light-bulb sea squirt</name>
    <name type="synonym">Ascidia lepadiformis</name>
    <dbReference type="NCBI Taxonomy" id="159417"/>
    <lineage>
        <taxon>Eukaryota</taxon>
        <taxon>Metazoa</taxon>
        <taxon>Chordata</taxon>
        <taxon>Tunicata</taxon>
        <taxon>Ascidiacea</taxon>
        <taxon>Aplousobranchia</taxon>
        <taxon>Clavelinidae</taxon>
        <taxon>Clavelina</taxon>
    </lineage>
</organism>
<protein>
    <recommendedName>
        <fullName evidence="2">DM14 domain-containing protein</fullName>
    </recommendedName>
</protein>
<dbReference type="EMBL" id="CAWYQH010000024">
    <property type="protein sequence ID" value="CAK8676015.1"/>
    <property type="molecule type" value="Genomic_DNA"/>
</dbReference>
<feature type="region of interest" description="Disordered" evidence="1">
    <location>
        <begin position="469"/>
        <end position="510"/>
    </location>
</feature>
<evidence type="ECO:0000259" key="2">
    <source>
        <dbReference type="SMART" id="SM00685"/>
    </source>
</evidence>
<feature type="region of interest" description="Disordered" evidence="1">
    <location>
        <begin position="843"/>
        <end position="867"/>
    </location>
</feature>
<reference evidence="3 4" key="1">
    <citation type="submission" date="2024-02" db="EMBL/GenBank/DDBJ databases">
        <authorList>
            <person name="Daric V."/>
            <person name="Darras S."/>
        </authorList>
    </citation>
    <scope>NUCLEOTIDE SEQUENCE [LARGE SCALE GENOMIC DNA]</scope>
</reference>
<dbReference type="InterPro" id="IPR035892">
    <property type="entry name" value="C2_domain_sf"/>
</dbReference>
<dbReference type="InterPro" id="IPR006608">
    <property type="entry name" value="CC2D1A/B_DM14"/>
</dbReference>
<feature type="region of interest" description="Disordered" evidence="1">
    <location>
        <begin position="336"/>
        <end position="379"/>
    </location>
</feature>
<dbReference type="PANTHER" id="PTHR13076:SF9">
    <property type="entry name" value="COILED-COIL AND C2 DOMAIN-CONTAINING PROTEIN 1-LIKE"/>
    <property type="match status" value="1"/>
</dbReference>
<keyword evidence="4" id="KW-1185">Reference proteome</keyword>
<feature type="domain" description="DM14" evidence="2">
    <location>
        <begin position="517"/>
        <end position="575"/>
    </location>
</feature>
<sequence length="980" mass="107654">MPRSKDKKSKDKSGRNDVLNMMGYGGGEEDDDSGDDMEAELASILGEGQPKSKKKPSPKLLDWSVVNAQIATALKDEDEGEDDEITAEDENDFMSELNDLVEEDEPALLKPVQPQRNRSPSPQPQHPGDTIDILKSRKEMYQKAMANAKAKGESAKVRRLQRGAKTLDTLLRGAKAGKPIAEDDIPPVVAVGQAPSSTSSTSPSSQNFEIASASASTTPEQSSTNSNTLIDVSTTPPLTSNVQQLQDIKPTPTLVKVLPTPKVVETPVEDKPAVNKEIITTLEERKLEYRDAALNAKRTGNKEAALMYFKILKQFDSVITAANEGKAIDISAMPPSLKKSTEDVVEKAAASPKPSPTETPPEQPSALVASQTGPPSKPKTVLEALEQRMQKYLITSEQAAKEGSSGKSRRMGRIAKQYKDAIRNHKAGRPVNFDELPVPPGFPPIPGMKENLQEESLMQKASALIQQDVDDEPGPSKLAVSNQGLAPQAVVPRKVSPRREESVSPAKAPSTRYDQQVVFLQNRQAAFKEAALVAKRKGDRAAAIDYLRKMKGFDSMIEAAKNGLKVDITNVPLPPQQSGGSKDEGFDIIEEEEIRDIHSKKSTPEEDEALYKRLLNHLQEQVKKARAYAQQMTHAGDVGGAERCDRLAASSQADYDYVKSCHRHRDVPPRFHYQEQVFQTILLKPDIGSNEMELVVVQCIDLHTASKDGKVFVEWETPFPHDNPIKGKTDEGKGPQSPKFQDAIFRVPFTRKSKSIHRAVKNKSLKLEVIQKGGFLRSDKTIGSAAIKLSPLEGHCEIHAVEELKDGRNTVGKVEVFVRLRSPLLASDTKTMRERWLCIEHKKRSHNSSHAGKTSATAPRPSTGSSAPKINIASLDVLALELKIANAKIANYKKRGASPSKDAVGEARIIQQKIDSTMKFLKEGGSHARKEYTACLSRHYQHLTSEAQLYAKQGKREQAKLALSKKNLVKGELEKYASRT</sequence>
<comment type="caution">
    <text evidence="3">The sequence shown here is derived from an EMBL/GenBank/DDBJ whole genome shotgun (WGS) entry which is preliminary data.</text>
</comment>
<evidence type="ECO:0000256" key="1">
    <source>
        <dbReference type="SAM" id="MobiDB-lite"/>
    </source>
</evidence>
<gene>
    <name evidence="3" type="ORF">CVLEPA_LOCUS5526</name>
</gene>
<proteinExistence type="predicted"/>
<dbReference type="SMART" id="SM00685">
    <property type="entry name" value="DM14"/>
    <property type="match status" value="4"/>
</dbReference>
<dbReference type="Pfam" id="PF21528">
    <property type="entry name" value="CC2D1A-B_DM14"/>
    <property type="match status" value="3"/>
</dbReference>